<proteinExistence type="predicted"/>
<dbReference type="Proteomes" id="UP001144612">
    <property type="component" value="Unassembled WGS sequence"/>
</dbReference>
<dbReference type="InterPro" id="IPR031682">
    <property type="entry name" value="EsaE"/>
</dbReference>
<evidence type="ECO:0000313" key="2">
    <source>
        <dbReference type="Proteomes" id="UP001144612"/>
    </source>
</evidence>
<gene>
    <name evidence="1" type="ORF">OW729_01110</name>
</gene>
<dbReference type="EMBL" id="JAPQFJ010000001">
    <property type="protein sequence ID" value="MCY6957196.1"/>
    <property type="molecule type" value="Genomic_DNA"/>
</dbReference>
<sequence>MISASELYYLNRALDGTPILGINPVETLINNDECEDSPKESLIRKKILESNDRLNEKSFRIINDLEKYKKAKKHIWINDLLIAIDETDFLIFLKNSKKGQVIIERTIKSLMLCEIIKKYQFLWNSTKVEDGEKEIIKPNDFILNKLLDKKENEVLCIQKKENESFSVCNIYYKEDYVYKYDLLNKQLTKINPRDIRLELANIFELRVSK</sequence>
<dbReference type="RefSeq" id="WP_268059553.1">
    <property type="nucleotide sequence ID" value="NZ_JAPQFJ010000001.1"/>
</dbReference>
<accession>A0ABT4D7I0</accession>
<keyword evidence="2" id="KW-1185">Reference proteome</keyword>
<protein>
    <submittedName>
        <fullName evidence="1">DUF5081 family protein</fullName>
    </submittedName>
</protein>
<organism evidence="1 2">
    <name type="scientific">Clostridium brassicae</name>
    <dbReference type="NCBI Taxonomy" id="2999072"/>
    <lineage>
        <taxon>Bacteria</taxon>
        <taxon>Bacillati</taxon>
        <taxon>Bacillota</taxon>
        <taxon>Clostridia</taxon>
        <taxon>Eubacteriales</taxon>
        <taxon>Clostridiaceae</taxon>
        <taxon>Clostridium</taxon>
    </lineage>
</organism>
<dbReference type="Pfam" id="PF16887">
    <property type="entry name" value="DUF5081"/>
    <property type="match status" value="1"/>
</dbReference>
<evidence type="ECO:0000313" key="1">
    <source>
        <dbReference type="EMBL" id="MCY6957196.1"/>
    </source>
</evidence>
<name>A0ABT4D7I0_9CLOT</name>
<reference evidence="1" key="1">
    <citation type="submission" date="2022-12" db="EMBL/GenBank/DDBJ databases">
        <title>Clostridium sp. nov., isolated from industrial wastewater.</title>
        <authorList>
            <person name="Jiayan W."/>
        </authorList>
    </citation>
    <scope>NUCLEOTIDE SEQUENCE</scope>
    <source>
        <strain evidence="1">ZC22-4</strain>
    </source>
</reference>
<comment type="caution">
    <text evidence="1">The sequence shown here is derived from an EMBL/GenBank/DDBJ whole genome shotgun (WGS) entry which is preliminary data.</text>
</comment>